<reference evidence="1 2" key="1">
    <citation type="submission" date="2018-02" db="EMBL/GenBank/DDBJ databases">
        <title>Draft genome of wild Prunus yedoensis var. nudiflora.</title>
        <authorList>
            <person name="Baek S."/>
            <person name="Kim J.-H."/>
            <person name="Choi K."/>
            <person name="Kim G.-B."/>
            <person name="Cho A."/>
            <person name="Jang H."/>
            <person name="Shin C.-H."/>
            <person name="Yu H.-J."/>
            <person name="Mun J.-H."/>
        </authorList>
    </citation>
    <scope>NUCLEOTIDE SEQUENCE [LARGE SCALE GENOMIC DNA]</scope>
    <source>
        <strain evidence="2">cv. Jeju island</strain>
        <tissue evidence="1">Leaf</tissue>
    </source>
</reference>
<dbReference type="PANTHER" id="PTHR33103:SF27">
    <property type="entry name" value="OS04G0594700 PROTEIN"/>
    <property type="match status" value="1"/>
</dbReference>
<dbReference type="EMBL" id="PJQY01000880">
    <property type="protein sequence ID" value="PQQ07155.1"/>
    <property type="molecule type" value="Genomic_DNA"/>
</dbReference>
<evidence type="ECO:0000313" key="1">
    <source>
        <dbReference type="EMBL" id="PQQ07155.1"/>
    </source>
</evidence>
<gene>
    <name evidence="1" type="ORF">Pyn_13674</name>
</gene>
<dbReference type="Proteomes" id="UP000250321">
    <property type="component" value="Unassembled WGS sequence"/>
</dbReference>
<evidence type="ECO:0000313" key="2">
    <source>
        <dbReference type="Proteomes" id="UP000250321"/>
    </source>
</evidence>
<dbReference type="OrthoDB" id="1277335at2759"/>
<accession>A0A314YF50</accession>
<protein>
    <submittedName>
        <fullName evidence="1">Uncharacterized protein</fullName>
    </submittedName>
</protein>
<dbReference type="AlphaFoldDB" id="A0A314YF50"/>
<name>A0A314YF50_PRUYE</name>
<dbReference type="InterPro" id="IPR007750">
    <property type="entry name" value="DUF674"/>
</dbReference>
<proteinExistence type="predicted"/>
<dbReference type="Pfam" id="PF05056">
    <property type="entry name" value="DUF674"/>
    <property type="match status" value="1"/>
</dbReference>
<comment type="caution">
    <text evidence="1">The sequence shown here is derived from an EMBL/GenBank/DDBJ whole genome shotgun (WGS) entry which is preliminary data.</text>
</comment>
<dbReference type="STRING" id="2094558.A0A314YF50"/>
<organism evidence="1 2">
    <name type="scientific">Prunus yedoensis var. nudiflora</name>
    <dbReference type="NCBI Taxonomy" id="2094558"/>
    <lineage>
        <taxon>Eukaryota</taxon>
        <taxon>Viridiplantae</taxon>
        <taxon>Streptophyta</taxon>
        <taxon>Embryophyta</taxon>
        <taxon>Tracheophyta</taxon>
        <taxon>Spermatophyta</taxon>
        <taxon>Magnoliopsida</taxon>
        <taxon>eudicotyledons</taxon>
        <taxon>Gunneridae</taxon>
        <taxon>Pentapetalae</taxon>
        <taxon>rosids</taxon>
        <taxon>fabids</taxon>
        <taxon>Rosales</taxon>
        <taxon>Rosaceae</taxon>
        <taxon>Amygdaloideae</taxon>
        <taxon>Amygdaleae</taxon>
        <taxon>Prunus</taxon>
    </lineage>
</organism>
<keyword evidence="2" id="KW-1185">Reference proteome</keyword>
<sequence>MKNIISLQAVVDKGSNKIIFVESDKDFVDVLLSFLTIPMILIVRRDTKHSVSHCMNKLSASVWGLFQTEASKEMLLCPHNGAESHCENLKLKIDNDEQTGYFLCDIWQCHFGNKSRSHYKGVLCQCGRCLNLKCSLSISSSVEQGGGIFVKE</sequence>
<dbReference type="PANTHER" id="PTHR33103">
    <property type="entry name" value="OS01G0153900 PROTEIN"/>
    <property type="match status" value="1"/>
</dbReference>